<reference evidence="3 4" key="1">
    <citation type="journal article" date="2023" name="Sci. Data">
        <title>Genome assembly of the Korean intertidal mud-creeper Batillaria attramentaria.</title>
        <authorList>
            <person name="Patra A.K."/>
            <person name="Ho P.T."/>
            <person name="Jun S."/>
            <person name="Lee S.J."/>
            <person name="Kim Y."/>
            <person name="Won Y.J."/>
        </authorList>
    </citation>
    <scope>NUCLEOTIDE SEQUENCE [LARGE SCALE GENOMIC DNA]</scope>
    <source>
        <strain evidence="3">Wonlab-2016</strain>
    </source>
</reference>
<name>A0ABD0JER9_9CAEN</name>
<sequence length="269" mass="29887">MLLAAGCVRKRTKGSGTLHFDGTIRDGGQGFHLMSVAIAARRFVSAVPRILCHQLQSHVRNPHQHFMPFCPPPPRQQGFTVFDLTLTKVRTRLNYKPQDMSAAIADVQRGKLVRMAAVEHGVPLSSLYLRLKQQSSGGQQQSCEVPQQFVVRQQQSIGGKYDLVREQLPAGRQQQSDGGQQQLAERQQQSSGQQRSLEKQQVENRDDHQSQSSSVLRLPSERQHTAGLADSQQIATRHIPNAQLDSQASIAADHIHSGNSPNYFSSESR</sequence>
<dbReference type="InterPro" id="IPR007889">
    <property type="entry name" value="HTH_Psq"/>
</dbReference>
<feature type="domain" description="HTH psq-type" evidence="2">
    <location>
        <begin position="97"/>
        <end position="133"/>
    </location>
</feature>
<accession>A0ABD0JER9</accession>
<proteinExistence type="predicted"/>
<organism evidence="3 4">
    <name type="scientific">Batillaria attramentaria</name>
    <dbReference type="NCBI Taxonomy" id="370345"/>
    <lineage>
        <taxon>Eukaryota</taxon>
        <taxon>Metazoa</taxon>
        <taxon>Spiralia</taxon>
        <taxon>Lophotrochozoa</taxon>
        <taxon>Mollusca</taxon>
        <taxon>Gastropoda</taxon>
        <taxon>Caenogastropoda</taxon>
        <taxon>Sorbeoconcha</taxon>
        <taxon>Cerithioidea</taxon>
        <taxon>Batillariidae</taxon>
        <taxon>Batillaria</taxon>
    </lineage>
</organism>
<comment type="caution">
    <text evidence="3">The sequence shown here is derived from an EMBL/GenBank/DDBJ whole genome shotgun (WGS) entry which is preliminary data.</text>
</comment>
<evidence type="ECO:0000313" key="3">
    <source>
        <dbReference type="EMBL" id="KAK7473331.1"/>
    </source>
</evidence>
<feature type="compositionally biased region" description="Basic and acidic residues" evidence="1">
    <location>
        <begin position="196"/>
        <end position="209"/>
    </location>
</feature>
<feature type="compositionally biased region" description="Polar residues" evidence="1">
    <location>
        <begin position="257"/>
        <end position="269"/>
    </location>
</feature>
<feature type="region of interest" description="Disordered" evidence="1">
    <location>
        <begin position="170"/>
        <end position="269"/>
    </location>
</feature>
<evidence type="ECO:0000259" key="2">
    <source>
        <dbReference type="Pfam" id="PF05225"/>
    </source>
</evidence>
<keyword evidence="4" id="KW-1185">Reference proteome</keyword>
<dbReference type="Proteomes" id="UP001519460">
    <property type="component" value="Unassembled WGS sequence"/>
</dbReference>
<evidence type="ECO:0000256" key="1">
    <source>
        <dbReference type="SAM" id="MobiDB-lite"/>
    </source>
</evidence>
<protein>
    <recommendedName>
        <fullName evidence="2">HTH psq-type domain-containing protein</fullName>
    </recommendedName>
</protein>
<dbReference type="EMBL" id="JACVVK020000473">
    <property type="protein sequence ID" value="KAK7473331.1"/>
    <property type="molecule type" value="Genomic_DNA"/>
</dbReference>
<dbReference type="Gene3D" id="1.10.10.60">
    <property type="entry name" value="Homeodomain-like"/>
    <property type="match status" value="1"/>
</dbReference>
<evidence type="ECO:0000313" key="4">
    <source>
        <dbReference type="Proteomes" id="UP001519460"/>
    </source>
</evidence>
<gene>
    <name evidence="3" type="ORF">BaRGS_00035379</name>
</gene>
<dbReference type="AlphaFoldDB" id="A0ABD0JER9"/>
<feature type="compositionally biased region" description="Low complexity" evidence="1">
    <location>
        <begin position="171"/>
        <end position="195"/>
    </location>
</feature>
<dbReference type="Pfam" id="PF05225">
    <property type="entry name" value="HTH_psq"/>
    <property type="match status" value="1"/>
</dbReference>